<dbReference type="RefSeq" id="WP_090554164.1">
    <property type="nucleotide sequence ID" value="NZ_FNRA01000001.1"/>
</dbReference>
<evidence type="ECO:0000313" key="9">
    <source>
        <dbReference type="EMBL" id="SDZ82002.1"/>
    </source>
</evidence>
<keyword evidence="4 6" id="KW-0238">DNA-binding</keyword>
<evidence type="ECO:0000256" key="6">
    <source>
        <dbReference type="RuleBase" id="RU000716"/>
    </source>
</evidence>
<dbReference type="SUPFAM" id="SSF88946">
    <property type="entry name" value="Sigma2 domain of RNA polymerase sigma factors"/>
    <property type="match status" value="1"/>
</dbReference>
<dbReference type="Pfam" id="PF04542">
    <property type="entry name" value="Sigma70_r2"/>
    <property type="match status" value="1"/>
</dbReference>
<keyword evidence="10" id="KW-1185">Reference proteome</keyword>
<evidence type="ECO:0000259" key="8">
    <source>
        <dbReference type="Pfam" id="PF08281"/>
    </source>
</evidence>
<dbReference type="STRING" id="425514.SAMN05443550_10195"/>
<dbReference type="InterPro" id="IPR036388">
    <property type="entry name" value="WH-like_DNA-bd_sf"/>
</dbReference>
<dbReference type="InterPro" id="IPR014284">
    <property type="entry name" value="RNA_pol_sigma-70_dom"/>
</dbReference>
<dbReference type="InterPro" id="IPR000838">
    <property type="entry name" value="RNA_pol_sigma70_ECF_CS"/>
</dbReference>
<dbReference type="PROSITE" id="PS01063">
    <property type="entry name" value="SIGMA70_ECF"/>
    <property type="match status" value="1"/>
</dbReference>
<dbReference type="AlphaFoldDB" id="A0A1H3W6L4"/>
<dbReference type="EMBL" id="FNRA01000001">
    <property type="protein sequence ID" value="SDZ82002.1"/>
    <property type="molecule type" value="Genomic_DNA"/>
</dbReference>
<evidence type="ECO:0000256" key="2">
    <source>
        <dbReference type="ARBA" id="ARBA00023015"/>
    </source>
</evidence>
<dbReference type="GO" id="GO:0006352">
    <property type="term" value="P:DNA-templated transcription initiation"/>
    <property type="evidence" value="ECO:0007669"/>
    <property type="project" value="InterPro"/>
</dbReference>
<dbReference type="InterPro" id="IPR039425">
    <property type="entry name" value="RNA_pol_sigma-70-like"/>
</dbReference>
<dbReference type="CDD" id="cd06171">
    <property type="entry name" value="Sigma70_r4"/>
    <property type="match status" value="1"/>
</dbReference>
<evidence type="ECO:0000259" key="7">
    <source>
        <dbReference type="Pfam" id="PF04542"/>
    </source>
</evidence>
<feature type="domain" description="RNA polymerase sigma-70 region 2" evidence="7">
    <location>
        <begin position="10"/>
        <end position="74"/>
    </location>
</feature>
<dbReference type="PANTHER" id="PTHR43133">
    <property type="entry name" value="RNA POLYMERASE ECF-TYPE SIGMA FACTO"/>
    <property type="match status" value="1"/>
</dbReference>
<dbReference type="GO" id="GO:0016987">
    <property type="term" value="F:sigma factor activity"/>
    <property type="evidence" value="ECO:0007669"/>
    <property type="project" value="UniProtKB-KW"/>
</dbReference>
<organism evidence="9 10">
    <name type="scientific">Pedobacter hartonius</name>
    <dbReference type="NCBI Taxonomy" id="425514"/>
    <lineage>
        <taxon>Bacteria</taxon>
        <taxon>Pseudomonadati</taxon>
        <taxon>Bacteroidota</taxon>
        <taxon>Sphingobacteriia</taxon>
        <taxon>Sphingobacteriales</taxon>
        <taxon>Sphingobacteriaceae</taxon>
        <taxon>Pedobacter</taxon>
    </lineage>
</organism>
<dbReference type="Gene3D" id="1.10.10.10">
    <property type="entry name" value="Winged helix-like DNA-binding domain superfamily/Winged helix DNA-binding domain"/>
    <property type="match status" value="1"/>
</dbReference>
<keyword evidence="5 6" id="KW-0804">Transcription</keyword>
<reference evidence="9 10" key="1">
    <citation type="submission" date="2016-10" db="EMBL/GenBank/DDBJ databases">
        <authorList>
            <person name="de Groot N.N."/>
        </authorList>
    </citation>
    <scope>NUCLEOTIDE SEQUENCE [LARGE SCALE GENOMIC DNA]</scope>
    <source>
        <strain evidence="9 10">DSM 19033</strain>
    </source>
</reference>
<dbReference type="Pfam" id="PF08281">
    <property type="entry name" value="Sigma70_r4_2"/>
    <property type="match status" value="1"/>
</dbReference>
<dbReference type="PANTHER" id="PTHR43133:SF25">
    <property type="entry name" value="RNA POLYMERASE SIGMA FACTOR RFAY-RELATED"/>
    <property type="match status" value="1"/>
</dbReference>
<dbReference type="GO" id="GO:0003677">
    <property type="term" value="F:DNA binding"/>
    <property type="evidence" value="ECO:0007669"/>
    <property type="project" value="UniProtKB-KW"/>
</dbReference>
<dbReference type="InterPro" id="IPR007627">
    <property type="entry name" value="RNA_pol_sigma70_r2"/>
</dbReference>
<keyword evidence="3 6" id="KW-0731">Sigma factor</keyword>
<dbReference type="OrthoDB" id="9803470at2"/>
<accession>A0A1H3W6L4</accession>
<gene>
    <name evidence="9" type="ORF">SAMN05443550_10195</name>
</gene>
<keyword evidence="2 6" id="KW-0805">Transcription regulation</keyword>
<evidence type="ECO:0000256" key="4">
    <source>
        <dbReference type="ARBA" id="ARBA00023125"/>
    </source>
</evidence>
<sequence>MENMPFNYQITAHKQMLFNFAFGFTKNYDDADDLVQDTFVKAIRYANLYTEGSNMQAWLYTILRNTFINNYRKSTMRNKIIDVAEDFTSFQLLKSSATNRGIDRLMSEDINKAFRMLPDVYSVPFLRYFEGYKYCEIAVELGIPLGTVKTRIHVARKLLQSTLKMYN</sequence>
<dbReference type="SUPFAM" id="SSF88659">
    <property type="entry name" value="Sigma3 and sigma4 domains of RNA polymerase sigma factors"/>
    <property type="match status" value="1"/>
</dbReference>
<evidence type="ECO:0000313" key="10">
    <source>
        <dbReference type="Proteomes" id="UP000198850"/>
    </source>
</evidence>
<feature type="domain" description="RNA polymerase sigma factor 70 region 4 type 2" evidence="8">
    <location>
        <begin position="109"/>
        <end position="159"/>
    </location>
</feature>
<dbReference type="NCBIfam" id="TIGR02937">
    <property type="entry name" value="sigma70-ECF"/>
    <property type="match status" value="1"/>
</dbReference>
<dbReference type="Proteomes" id="UP000198850">
    <property type="component" value="Unassembled WGS sequence"/>
</dbReference>
<dbReference type="Gene3D" id="1.10.1740.10">
    <property type="match status" value="1"/>
</dbReference>
<evidence type="ECO:0000256" key="5">
    <source>
        <dbReference type="ARBA" id="ARBA00023163"/>
    </source>
</evidence>
<dbReference type="InterPro" id="IPR013249">
    <property type="entry name" value="RNA_pol_sigma70_r4_t2"/>
</dbReference>
<proteinExistence type="inferred from homology"/>
<evidence type="ECO:0000256" key="3">
    <source>
        <dbReference type="ARBA" id="ARBA00023082"/>
    </source>
</evidence>
<protein>
    <recommendedName>
        <fullName evidence="6">RNA polymerase sigma factor</fullName>
    </recommendedName>
</protein>
<name>A0A1H3W6L4_9SPHI</name>
<dbReference type="InterPro" id="IPR013325">
    <property type="entry name" value="RNA_pol_sigma_r2"/>
</dbReference>
<dbReference type="InterPro" id="IPR013324">
    <property type="entry name" value="RNA_pol_sigma_r3/r4-like"/>
</dbReference>
<evidence type="ECO:0000256" key="1">
    <source>
        <dbReference type="ARBA" id="ARBA00010641"/>
    </source>
</evidence>
<comment type="similarity">
    <text evidence="1 6">Belongs to the sigma-70 factor family. ECF subfamily.</text>
</comment>